<dbReference type="OrthoDB" id="2441647at2759"/>
<feature type="coiled-coil region" evidence="1">
    <location>
        <begin position="1765"/>
        <end position="1806"/>
    </location>
</feature>
<feature type="coiled-coil region" evidence="1">
    <location>
        <begin position="1509"/>
        <end position="1578"/>
    </location>
</feature>
<dbReference type="PANTHER" id="PTHR18887:SF4">
    <property type="entry name" value="GOLGIN SUBFAMILY B MEMBER 1-LIKE"/>
    <property type="match status" value="1"/>
</dbReference>
<dbReference type="GO" id="GO:0005794">
    <property type="term" value="C:Golgi apparatus"/>
    <property type="evidence" value="ECO:0007669"/>
    <property type="project" value="InterPro"/>
</dbReference>
<comment type="caution">
    <text evidence="4">The sequence shown here is derived from an EMBL/GenBank/DDBJ whole genome shotgun (WGS) entry which is preliminary data.</text>
</comment>
<keyword evidence="3" id="KW-0812">Transmembrane</keyword>
<feature type="region of interest" description="Disordered" evidence="2">
    <location>
        <begin position="317"/>
        <end position="342"/>
    </location>
</feature>
<gene>
    <name evidence="4" type="ORF">DPX16_20043</name>
</gene>
<evidence type="ECO:0000256" key="1">
    <source>
        <dbReference type="SAM" id="Coils"/>
    </source>
</evidence>
<feature type="coiled-coil region" evidence="1">
    <location>
        <begin position="210"/>
        <end position="268"/>
    </location>
</feature>
<feature type="transmembrane region" description="Helical" evidence="3">
    <location>
        <begin position="1871"/>
        <end position="1890"/>
    </location>
</feature>
<evidence type="ECO:0000256" key="3">
    <source>
        <dbReference type="SAM" id="Phobius"/>
    </source>
</evidence>
<sequence>MLKWFSADESGSAHGAPGSPSVDTGTDIRFSEVTEQLTQMQELVARLKELIRERDAALGNKDEQVKELTEQMQHLRSERENFQLKLEAERHITRARLRDLMEKHEAELLRAADKHEAELSEKEQALRRQLETLQRSISLPADASANQFTCTTAQRVTELKAQVKLKESEVSKAETKFLKMKAWSKSRIRQLEQELKKVQSGVCLDMSPDITSLHGRITELQEEREEILSKLELYEDMKAKNDELQKQLMEYKEQQRKMQADLEQVSETGSMDDVQVMEWQEMVTMVTEAERVQDQGHEKNVMSFRMSHVEEEREALANRQQEVEEESSQAHGLCPQKSRKPKYFTPRSLQEDLEFHNRQDPIGPTDCDVNGENMGGWWPQHSAADTDGLRSVVEELELERNQLQEQISVLEKQCQDLEDRLQLQARIELLQNESERLQAQVASHRSQQIKDAEKHQLLITSLNKQLQGLSSTQECLESSLMEKEHTLARTSEKLECIDSLREALEAKEKQHQDTADKLLQTEHNLAEVKKTCSTFEKENSEMKATVAELTLKLGVLKDKMQKQEATIESLQSDLVQTNDDLDRLNTAHLEERAQLVHDLQSCEREIDRLQDVITDKDKEILTLSSSTAEYTEQIHELKQEMKLKEEVLTKVEQDVHIFRDPQLSDQQFFNVLIPELIEQLKRTESDLKVAKKEAESKSSEIKDFTKQTEEDKKTIQDLRMEIQKLNMNLKDDLLDREQVHEKEFLTEERNKLLGEISKHKSELLMFSRKLEEQVECQEQLKQDVLDKSKIISLLEQKLKAVQEETVAERARFNKELKIRDEAKENLEKDLSSKIETFESVNDNNKKLQESLEQNLGELARQKQLLDNAKEERQAVQDQNSKLLLQVKSLTNDNCQLKRDIETSVQSLSDVSEEKKRLVSKISEVELQLLESVKSIEGLQRDKEELALRGTELSKELEQNKQSMAEILLEKDAIVGLRETLSSQNQQLKEMFKEKQKEVLTLTQVVSEMNSKVALTLKENEELASKIISLDEQNKYLQKQTNEQMKSLTETTKERETLQNKILIFETQDVENHKIIEGLLKQKEDLLLQVEEYKVIQQKQQSGAETLQKKSSECAALSQCLKETKEEVDHLRRELESSTSQVIQYNHIVLEKEKILTDQSTQMEAYQHQLKELQNSLSILQQQANEHKSGLTEKVTLLQKESNTCLLIQKELGHERELVFTLQQEISSLKVDLEVKESTLRQKNLECHNHSEELYKRNESLLSLTSQLGFMNTNIVKLESDNANLKDTLERHLTENVSLKHELRKKQMEVVEYQDSVQAMNDQNIIIKSELKNSMEEIFRQQEMITSLQNELASKRVELASLVEQFKSEHSQLEPLQLALQEKEEDFRTQEIYVNKMQVKLLESEDQITQKLTVISELHEETQNLQTALQDKDALLLNKDKEFSQVKTTLLAQSEACEARLKLEMGVIAKFQGEIQSLQEKNNHLISIINEKDSLLTQEKETYLCLQGSASELENTISQLNFQIEQLTSEITQLREKQAEKELITFAAQSQMQKLDELYKKLQEEYDLTKRELLKVINEKSLKEEEVFKLVLEKEEICRNSSYQIQRIQDQVQQQKWQSSTMNEVEEVKTMEGEKLHTLESMALQGKDGSPEHWVQLQSHLQHYQLEIQQRESSLQHLNIKLQQAIEEKEEVSTQLSTVSKILRDTQQTVSELQNRCYLLERQLQNQYSPTQGSVYAEVPPGAPQEPIRANFNPDGSDSGDLRMRLAEAELHLSQLNSRLEEERSRREAAEDAMQLTEQRVVSMESKQSWHSQRDFSIQLEEEQYEELILRPSRHTFMPKMKSGVHRCQRWLKGRNIYCCSKLLTSRGKSRYIFIGYLLMLHVLVFVCLSWSL</sequence>
<proteinExistence type="predicted"/>
<protein>
    <submittedName>
        <fullName evidence="4">Golgin subfamily B member 1</fullName>
    </submittedName>
</protein>
<feature type="coiled-coil region" evidence="1">
    <location>
        <begin position="30"/>
        <end position="176"/>
    </location>
</feature>
<reference evidence="4 5" key="1">
    <citation type="submission" date="2018-10" db="EMBL/GenBank/DDBJ databases">
        <title>Genome assembly for a Yunnan-Guizhou Plateau 3E fish, Anabarilius grahami (Regan), and its evolutionary and genetic applications.</title>
        <authorList>
            <person name="Jiang W."/>
        </authorList>
    </citation>
    <scope>NUCLEOTIDE SEQUENCE [LARGE SCALE GENOMIC DNA]</scope>
    <source>
        <strain evidence="4">AG-KIZ</strain>
        <tissue evidence="4">Muscle</tissue>
    </source>
</reference>
<evidence type="ECO:0000256" key="2">
    <source>
        <dbReference type="SAM" id="MobiDB-lite"/>
    </source>
</evidence>
<dbReference type="EMBL" id="RJVU01063416">
    <property type="protein sequence ID" value="ROJ25230.1"/>
    <property type="molecule type" value="Genomic_DNA"/>
</dbReference>
<dbReference type="Gene3D" id="1.10.287.1490">
    <property type="match status" value="1"/>
</dbReference>
<evidence type="ECO:0000313" key="4">
    <source>
        <dbReference type="EMBL" id="ROJ25230.1"/>
    </source>
</evidence>
<feature type="coiled-coil region" evidence="1">
    <location>
        <begin position="487"/>
        <end position="521"/>
    </location>
</feature>
<keyword evidence="3" id="KW-1133">Transmembrane helix</keyword>
<accession>A0A3N0XQI1</accession>
<keyword evidence="5" id="KW-1185">Reference proteome</keyword>
<feature type="coiled-coil region" evidence="1">
    <location>
        <begin position="546"/>
        <end position="1039"/>
    </location>
</feature>
<dbReference type="Proteomes" id="UP000281406">
    <property type="component" value="Unassembled WGS sequence"/>
</dbReference>
<name>A0A3N0XQI1_ANAGA</name>
<organism evidence="4 5">
    <name type="scientific">Anabarilius grahami</name>
    <name type="common">Kanglang fish</name>
    <name type="synonym">Barilius grahami</name>
    <dbReference type="NCBI Taxonomy" id="495550"/>
    <lineage>
        <taxon>Eukaryota</taxon>
        <taxon>Metazoa</taxon>
        <taxon>Chordata</taxon>
        <taxon>Craniata</taxon>
        <taxon>Vertebrata</taxon>
        <taxon>Euteleostomi</taxon>
        <taxon>Actinopterygii</taxon>
        <taxon>Neopterygii</taxon>
        <taxon>Teleostei</taxon>
        <taxon>Ostariophysi</taxon>
        <taxon>Cypriniformes</taxon>
        <taxon>Xenocyprididae</taxon>
        <taxon>Xenocypridinae</taxon>
        <taxon>Xenocypridinae incertae sedis</taxon>
        <taxon>Anabarilius</taxon>
    </lineage>
</organism>
<feature type="coiled-coil region" evidence="1">
    <location>
        <begin position="1106"/>
        <end position="1189"/>
    </location>
</feature>
<feature type="coiled-coil region" evidence="1">
    <location>
        <begin position="386"/>
        <end position="447"/>
    </location>
</feature>
<feature type="region of interest" description="Disordered" evidence="2">
    <location>
        <begin position="1"/>
        <end position="26"/>
    </location>
</feature>
<dbReference type="InterPro" id="IPR026202">
    <property type="entry name" value="GOLGB1"/>
</dbReference>
<evidence type="ECO:0000313" key="5">
    <source>
        <dbReference type="Proteomes" id="UP000281406"/>
    </source>
</evidence>
<feature type="coiled-coil region" evidence="1">
    <location>
        <begin position="1274"/>
        <end position="1364"/>
    </location>
</feature>
<feature type="compositionally biased region" description="Low complexity" evidence="2">
    <location>
        <begin position="10"/>
        <end position="21"/>
    </location>
</feature>
<feature type="coiled-coil region" evidence="1">
    <location>
        <begin position="1667"/>
        <end position="1722"/>
    </location>
</feature>
<dbReference type="PANTHER" id="PTHR18887">
    <property type="entry name" value="GOLGI-ASSOCIATED PROTEIN GCP360-RELATED"/>
    <property type="match status" value="1"/>
</dbReference>
<keyword evidence="3" id="KW-0472">Membrane</keyword>
<keyword evidence="1" id="KW-0175">Coiled coil</keyword>